<evidence type="ECO:0000256" key="1">
    <source>
        <dbReference type="ARBA" id="ARBA00000451"/>
    </source>
</evidence>
<organism evidence="7 8">
    <name type="scientific">Exaiptasia diaphana</name>
    <name type="common">Tropical sea anemone</name>
    <name type="synonym">Aiptasia pulchella</name>
    <dbReference type="NCBI Taxonomy" id="2652724"/>
    <lineage>
        <taxon>Eukaryota</taxon>
        <taxon>Metazoa</taxon>
        <taxon>Cnidaria</taxon>
        <taxon>Anthozoa</taxon>
        <taxon>Hexacorallia</taxon>
        <taxon>Actiniaria</taxon>
        <taxon>Aiptasiidae</taxon>
        <taxon>Exaiptasia</taxon>
    </lineage>
</organism>
<evidence type="ECO:0000259" key="6">
    <source>
        <dbReference type="PROSITE" id="PS51700"/>
    </source>
</evidence>
<evidence type="ECO:0000313" key="8">
    <source>
        <dbReference type="Proteomes" id="UP000887567"/>
    </source>
</evidence>
<dbReference type="EC" id="3.4.22.49" evidence="2"/>
<dbReference type="KEGG" id="epa:110254628"/>
<dbReference type="InterPro" id="IPR005314">
    <property type="entry name" value="Peptidase_C50"/>
</dbReference>
<accession>A0A913YAF7</accession>
<protein>
    <recommendedName>
        <fullName evidence="2">separase</fullName>
        <ecNumber evidence="2">3.4.22.49</ecNumber>
    </recommendedName>
</protein>
<dbReference type="InterPro" id="IPR011990">
    <property type="entry name" value="TPR-like_helical_dom_sf"/>
</dbReference>
<feature type="compositionally biased region" description="Basic residues" evidence="5">
    <location>
        <begin position="1364"/>
        <end position="1374"/>
    </location>
</feature>
<dbReference type="Pfam" id="PF03568">
    <property type="entry name" value="Separin_C"/>
    <property type="match status" value="1"/>
</dbReference>
<name>A0A913YAF7_EXADI</name>
<evidence type="ECO:0000256" key="5">
    <source>
        <dbReference type="SAM" id="MobiDB-lite"/>
    </source>
</evidence>
<dbReference type="GeneID" id="110254628"/>
<evidence type="ECO:0000256" key="2">
    <source>
        <dbReference type="ARBA" id="ARBA00012489"/>
    </source>
</evidence>
<keyword evidence="3" id="KW-0378">Hydrolase</keyword>
<feature type="compositionally biased region" description="Basic and acidic residues" evidence="5">
    <location>
        <begin position="1398"/>
        <end position="1413"/>
    </location>
</feature>
<feature type="region of interest" description="Disordered" evidence="5">
    <location>
        <begin position="1352"/>
        <end position="1413"/>
    </location>
</feature>
<dbReference type="GO" id="GO:0051307">
    <property type="term" value="P:meiotic chromosome separation"/>
    <property type="evidence" value="ECO:0007669"/>
    <property type="project" value="TreeGrafter"/>
</dbReference>
<dbReference type="GO" id="GO:0005634">
    <property type="term" value="C:nucleus"/>
    <property type="evidence" value="ECO:0007669"/>
    <property type="project" value="InterPro"/>
</dbReference>
<dbReference type="GO" id="GO:0005813">
    <property type="term" value="C:centrosome"/>
    <property type="evidence" value="ECO:0007669"/>
    <property type="project" value="TreeGrafter"/>
</dbReference>
<evidence type="ECO:0000256" key="3">
    <source>
        <dbReference type="ARBA" id="ARBA00022801"/>
    </source>
</evidence>
<dbReference type="OrthoDB" id="10255632at2759"/>
<feature type="region of interest" description="Disordered" evidence="5">
    <location>
        <begin position="1218"/>
        <end position="1241"/>
    </location>
</feature>
<dbReference type="GO" id="GO:0004197">
    <property type="term" value="F:cysteine-type endopeptidase activity"/>
    <property type="evidence" value="ECO:0007669"/>
    <property type="project" value="InterPro"/>
</dbReference>
<comment type="catalytic activity">
    <reaction evidence="1">
        <text>All bonds known to be hydrolyzed by this endopeptidase have arginine in P1 and an acidic residue in P4. P6 is often occupied by an acidic residue or by a hydroxy-amino-acid residue, the phosphorylation of which enhances cleavage.</text>
        <dbReference type="EC" id="3.4.22.49"/>
    </reaction>
</comment>
<feature type="domain" description="Peptidase C50" evidence="6">
    <location>
        <begin position="1816"/>
        <end position="1911"/>
    </location>
</feature>
<sequence>MEGERILNDLLKKKLDGLYDDTKNYIATLTRVLEPEVTKNGYQYKANGCNTIEQIVSKYSTFCNKFLRCAIEAIKTAKDGKDLRGIMKIVNMIMDVLDLVLLHDNGKYHKVVPSLDEIGTKLYHIASQLITKNIFDLSMDYIEYFIKYMQLAKSQEKSCMNELRRVAKSMASLCWRAAALLEQSCKGSPKTSGYYNVLKWRLHGVLLDAEASSEALHCLITKAASSVMKFRLSCGSISIEIDSSLMSQLTLSFDTLMCQLRQQNNRNLPELRHIFSLFDLGLLISRLFHTMKKAKDAFFMLEKLQNFISEMLKLVKSNTAESCLISRLSSCCILLTKATIQLDEVLQKTTAKSSSFEKLDKLLCEGHKALELLISMKDVSLHSSISQTLEHMKIFLQPIISKENKDNPKKTFHYLLLLFDVYTNMLNTEMETFCADSQHKQQYQKIVAKYLSVCTCVMNIYKHQIQVGLNQKSTKESDQMMSDCIQYSKQCSDVIKLLIANCSVCSNDELMWHGQITCSIGMEAYKHDAYDRAAELMMLGCSDMKQWCYLGKNSNMFNTRLQQLQLFIKYEALRDCQRRSKLYKEAFDTSTTMIELLLYKTQEVDFQSLDTDVQKYVQLWVQSKHDVIKHSGQKDLPDLQKRTLLDVIEDSSHSVNSMDTCCLLEQELHCCKMLNSRYDTLLEQLSVTSQLISIYREENSFCLATALLEHMKILHSNGITDQTPLNICQEAITFLEAAINQCQGGDNPAPVVAVQDTLAKAYFWKGILQHEAVTRDHGVNHDGMNTETLELSDQAISLEQPFVLSLHAAVDMWTSMVENCLKESRKVEINLSNLSDPLETVGCLKTVSMLYGILKQPLNQVHANHLCSLVSQATDTTDTSVTAIEAYTQSIYTLCNMHDLHHAQLIMSYCKKIEDETSLQSFSLVQLLIARSHLHLELGQFSEGEKCLVKALDSDVMLGKTSCNQIVIQAMAYSLLAKYLQIPHTIYKFDFSQGSSGSEMTPLDAAIESIRKLESIVKTHFTDEVNTDSKISSSGCPVISTDTKLLLICQNLLDCQMQCGDLMSHQGMVKQAIKYFTDGLCLSRRMALPYRVAEFVSNLCVTKIHKGDFPAAENHLLQVCHILGPVLQPSCTITELEHCLQVPHLINHPDTCCHVCCADPTIQSLQIAFFIKLSKYLESIQHYRQSITALEIADQLISHASQRLQCALDECSSLLQLGTGRSPKPPSKSNKTDAKKKVSKRRQPCKLATGEVSLLSTIHIMYSSYLCQVFVQNSLILLGNGKVKKVLDVVKGGTDVVETIKAVTGSTPFWLIPNVTHLLYLKGVAYILQELGSNDSALDALWYNNLVEADNKNSSEGSLDDTKVKRKTRGRTAKKKDVLPTNEEVEKVAKGRGRSKKASQDKQTQENINKDRTGNDGFQLAIDTFIKAFNLCSCWPNPQLFSQLCQSLAFCYGYSEPTKTAYYLDLSLGITLRHEAAYTTRTKIRKLLKNIKPEVPGGDVSSLANKLSSITIDDSLDDSQTIIQSLQQTRQLMLFKNKPGLSTKGIPKDWTICTLVPVQLPGHPQQLVISRQRPGTRPIVVKVSMPDIVHEDDTFCNDQVNKAVMDLSQLFQGNIQQEFSDIMQGSLDSMTINDDKDWQHARSKLDSRLKSLLERMENAWLGMWKGIVLGQQYDVNQQEALLQTTKDLIVKLARYTNNSLDEEIIQMILDSHDYLTMSQTRDVLSMITGIDKTIPKLDQAVEDFQQAVSSLPTRNSGRKKSQLTSDRHPVILILGKDIQHLPWENIPILRQYPITRMPSMHFVLAQTQKGEQSVDPVNAYFVLNPENNLPNTQKIFQNWFESELKWQGVSGEKPSQEQYKSALSDHDLFLYLGHNAGQSFLGGDDVQRIICRATALLMGCSSAKLTVDGICEPRGMSLRYLLAGCPAIVGNLWDVTDRDIDRFTKFLLKAWLQSGQKWSLPQFLRNARQACKWPYLIGASPVVYGVPVFLKNQ</sequence>
<keyword evidence="4" id="KW-0159">Chromosome partition</keyword>
<dbReference type="SUPFAM" id="SSF48452">
    <property type="entry name" value="TPR-like"/>
    <property type="match status" value="1"/>
</dbReference>
<dbReference type="GO" id="GO:0006508">
    <property type="term" value="P:proteolysis"/>
    <property type="evidence" value="ECO:0007669"/>
    <property type="project" value="InterPro"/>
</dbReference>
<reference evidence="7" key="1">
    <citation type="submission" date="2022-11" db="UniProtKB">
        <authorList>
            <consortium name="EnsemblMetazoa"/>
        </authorList>
    </citation>
    <scope>IDENTIFICATION</scope>
</reference>
<dbReference type="PROSITE" id="PS51700">
    <property type="entry name" value="SEPARIN"/>
    <property type="match status" value="1"/>
</dbReference>
<dbReference type="GO" id="GO:0072686">
    <property type="term" value="C:mitotic spindle"/>
    <property type="evidence" value="ECO:0007669"/>
    <property type="project" value="TreeGrafter"/>
</dbReference>
<dbReference type="GO" id="GO:0005737">
    <property type="term" value="C:cytoplasm"/>
    <property type="evidence" value="ECO:0007669"/>
    <property type="project" value="TreeGrafter"/>
</dbReference>
<dbReference type="EnsemblMetazoa" id="XM_021061638.2">
    <property type="protein sequence ID" value="XP_020917297.1"/>
    <property type="gene ID" value="LOC110254628"/>
</dbReference>
<evidence type="ECO:0000313" key="7">
    <source>
        <dbReference type="EnsemblMetazoa" id="XP_020917297.1"/>
    </source>
</evidence>
<dbReference type="Proteomes" id="UP000887567">
    <property type="component" value="Unplaced"/>
</dbReference>
<proteinExistence type="predicted"/>
<dbReference type="InterPro" id="IPR030397">
    <property type="entry name" value="SEPARIN_core_dom"/>
</dbReference>
<keyword evidence="8" id="KW-1185">Reference proteome</keyword>
<dbReference type="Gene3D" id="1.25.40.10">
    <property type="entry name" value="Tetratricopeptide repeat domain"/>
    <property type="match status" value="1"/>
</dbReference>
<dbReference type="PANTHER" id="PTHR12792:SF0">
    <property type="entry name" value="SEPARIN"/>
    <property type="match status" value="1"/>
</dbReference>
<dbReference type="OMA" id="CNKFLRC"/>
<dbReference type="PANTHER" id="PTHR12792">
    <property type="entry name" value="EXTRA SPINDLE POLES 1-RELATED"/>
    <property type="match status" value="1"/>
</dbReference>
<dbReference type="RefSeq" id="XP_020917297.1">
    <property type="nucleotide sequence ID" value="XM_021061638.2"/>
</dbReference>
<evidence type="ECO:0000256" key="4">
    <source>
        <dbReference type="ARBA" id="ARBA00022829"/>
    </source>
</evidence>